<name>A0AAJ7TC01_PETMA</name>
<dbReference type="InterPro" id="IPR015943">
    <property type="entry name" value="WD40/YVTN_repeat-like_dom_sf"/>
</dbReference>
<feature type="compositionally biased region" description="Basic and acidic residues" evidence="5">
    <location>
        <begin position="467"/>
        <end position="478"/>
    </location>
</feature>
<evidence type="ECO:0000256" key="5">
    <source>
        <dbReference type="SAM" id="MobiDB-lite"/>
    </source>
</evidence>
<proteinExistence type="predicted"/>
<dbReference type="Pfam" id="PF22913">
    <property type="entry name" value="NBAS_11th"/>
    <property type="match status" value="1"/>
</dbReference>
<dbReference type="GO" id="GO:0070939">
    <property type="term" value="C:Dsl1/NZR complex"/>
    <property type="evidence" value="ECO:0007669"/>
    <property type="project" value="TreeGrafter"/>
</dbReference>
<keyword evidence="4" id="KW-0653">Protein transport</keyword>
<evidence type="ECO:0000259" key="7">
    <source>
        <dbReference type="Pfam" id="PF15492"/>
    </source>
</evidence>
<dbReference type="InterPro" id="IPR036322">
    <property type="entry name" value="WD40_repeat_dom_sf"/>
</dbReference>
<dbReference type="InterPro" id="IPR013244">
    <property type="entry name" value="Sec39_domain"/>
</dbReference>
<dbReference type="Proteomes" id="UP001318040">
    <property type="component" value="Chromosome 23"/>
</dbReference>
<keyword evidence="3" id="KW-0256">Endoplasmic reticulum</keyword>
<dbReference type="RefSeq" id="XP_032815141.1">
    <property type="nucleotide sequence ID" value="XM_032959250.1"/>
</dbReference>
<evidence type="ECO:0000256" key="3">
    <source>
        <dbReference type="ARBA" id="ARBA00022824"/>
    </source>
</evidence>
<dbReference type="GO" id="GO:0006890">
    <property type="term" value="P:retrograde vesicle-mediated transport, Golgi to endoplasmic reticulum"/>
    <property type="evidence" value="ECO:0007669"/>
    <property type="project" value="InterPro"/>
</dbReference>
<dbReference type="Pfam" id="PF08314">
    <property type="entry name" value="Sec39"/>
    <property type="match status" value="2"/>
</dbReference>
<evidence type="ECO:0000313" key="9">
    <source>
        <dbReference type="Proteomes" id="UP001318040"/>
    </source>
</evidence>
<gene>
    <name evidence="10" type="primary">NBAS</name>
</gene>
<sequence>MAAVRLGSRRRDRAASMEAGEDVILYDLLVHAEWPPESELAPRGSRDLDIAHKSFAKKAASALTAPLWLVVQYARCSSSPCCSLPPGLVQLLSRQVNWQVVLSSNGNLLAVVQDVCIEIRSARDDFSATIGKCTISRDAFPQWRRVAWSHDCTLLAIAESSGAVHVFDLMGTHLFTISQAAGGSGDLGLAVAGLVFLEYTASAQWSAELLVINYAGHLTSYLVSLNTNQGYQENHKFSFTSHYPHGITAVVYQHTHRLLLVGGCESGDFEAGSAAANGLTAWRVLSSSPHYKQVTSINDDLGMGLQRSRLLTRLPGLPRWSRVGRDQDGIYKLSLSPDASVLAAVHFSGKLSLWEVPSLSLKQAWSQEQQPGYDEVNPQWVTSVDRKRKMKDKWWLCSLADVNWWADGALILARCSGSLTVSSARTLSNLLGPSAEWFEPAPLVTAAHNGGLLALECEVKQVSLKRPRADEVGPARDEGGDESNDEEEADGEASLLGRSGRVVRRGLYLLTESERFAPPRKRPRNLVKTYRLVSLRSTTPEELYQRKIDSEEYGEALLLAQAYGLDTDLVYQRQWRKSPVNIASIQDYLSKIKKRSWVLHECLERLADSVDAAKELLQYGLKGTDLEALLAIGRGDDGRFIEAGDVDIEEFPYEDMSPEEELERRMEKEEQRRKELLELVNFTRLTVEQKDLCRSRLRLLTYLDRLATYEEILGGPHAAEQRYNTEFFKSFRSQNLVLSARNYARESDWQALEILFRYHSEELLTHRLPILSNFLETTSPHEYRYLLPEAEQNDEGELVVVPLHESRHRDTDWCEDPQCRSGADVSRVDLGDFLYEEQPELRRFRTRDPSVALLSQWYQQRAHDIESLSRQVDSALSLVRLGQEKLVPGLEPLLDDLMLLDTLVYEASIDPTLTLHDLQAMPSLARLRLLMSKSPAERYVQDALRWLVPFLQRLETARGGSTATLLLREYLVGLAQSDLAPPLQIFQHSKPQRSQRIIPDNDELMRVALECTYSCTRDDQLSLCYDILECLPQRGSGQVTDVTRDLHDQVDVMEQHLSVAEILEKHGVPKPISFVRDSQGSREEAVKLLTRLTRQAGRRVPPLSEEKWKSLLEDILEMQKTVYKCLDEETCYEVFTESLLCSGRAETLQLAARMVQCSAVQPVRPLTAAGPGRLQPSQRLAYARSLELVLGAAREYFNASKSLADDSMDIARECLKLITDAPPRVQEELDLMSALALLEEFKLEMLPLEVRLCQDRLSLIKKVMEQSSWAYKYPSKMLHLATLLRVAGSDRMERSGQVLTLLAEQALQAHDYRSTSRLCHQIISEAYGGGWSVCSSLAQCHGALELPERQELLAFALTHCPADTIQSLLAASCSLRAQMLYESVDGHGETMRNNSSEQHVQLEELDRGGLLQKTSALTAGVIASTTHGTRVALHAIAQPHLWAKSLSYLRPLQTATENDKAPESRSRAAPERQAWHPFYASLGADGSGYKGGELYPDLAVASVRQAELHLQAGKLLETSGGGLHPFPASQVLLELASETMSTDTTLALAYLLALSDPLEADVCFERQSATALSLQLAVYYYALQIHVRLQPSSGHPDSVYWADPSEVVALASERMAAGGSAPAVAARPEELAMLEGRLRLYSERLTDLTQAQTLHTLGTGVDVQRFAVDAQYKRGTILGLVETLDDATYELSMSLARRYEMPLWELYMTHLEFLFTDSGLATRQVEQRVTALGLVSELKADPAGVLDHMTKYVYPGVPGGDHARLLCYFGLLESCGCGDHGAHPGKPGAHLQLLRKLRSTMPGLNYKKLMDTSANPLDALRPVLTSQNVTTVAKLVPKLPTAGGLTQSAVFATWLRRLFWNGTGKDGDEVDWGRRYRDCEQLLGRLSPPDLDAFLQEVTVSADAVDQLPIKTRVDTAERAAAFVEKLKGRPTSRKKGGGGGGSVDDGEEAAADAGCEDGARTLDDVASRLHAVRKHLQSLRDDAIAALRHSEQEQERAYARAFDLACSEEKTVLQLALRLALDGRPLPCVHGVLRAALGERRDRVRDAIHRAVLTIVNALQERPEAVELLGEKAPLEALEGIVSVVRSHSEDGGKLVSADNLLSWLRPFCTDAALPVRPRVAVLQILEQAFRLGDEEGHLLAFYRTQAVLTDAWPHRTLDMAEVCDEEGRLRLFEELLGASVTPPLVPHLVLLLQAWPPMSNTTLASRDACPWLHLAAAVLSASSSPAETVEAGATILGISRSLHGTRHALPTPCVEQLLELLLERSLLLPALKLALDGGEAQLHKRAIGLITTAVTEVDHSNCDPELLGLLLTRGLAVACLPTALYPHLIGHLLSNWETESWDVEGLALELKAAGHGMEAASLVMAHRRTPPALGTFNAAASFLKQWLQG</sequence>
<dbReference type="SUPFAM" id="SSF50978">
    <property type="entry name" value="WD40 repeat-like"/>
    <property type="match status" value="1"/>
</dbReference>
<dbReference type="GO" id="GO:0000149">
    <property type="term" value="F:SNARE binding"/>
    <property type="evidence" value="ECO:0007669"/>
    <property type="project" value="TreeGrafter"/>
</dbReference>
<reference evidence="10" key="1">
    <citation type="submission" date="2025-08" db="UniProtKB">
        <authorList>
            <consortium name="RefSeq"/>
        </authorList>
    </citation>
    <scope>IDENTIFICATION</scope>
    <source>
        <tissue evidence="10">Sperm</tissue>
    </source>
</reference>
<evidence type="ECO:0000313" key="10">
    <source>
        <dbReference type="RefSeq" id="XP_032815141.1"/>
    </source>
</evidence>
<feature type="region of interest" description="Disordered" evidence="5">
    <location>
        <begin position="1928"/>
        <end position="1952"/>
    </location>
</feature>
<dbReference type="Gene3D" id="2.130.10.10">
    <property type="entry name" value="YVTN repeat-like/Quinoprotein amine dehydrogenase"/>
    <property type="match status" value="1"/>
</dbReference>
<feature type="domain" description="Sec39" evidence="6">
    <location>
        <begin position="1047"/>
        <end position="1314"/>
    </location>
</feature>
<evidence type="ECO:0000259" key="6">
    <source>
        <dbReference type="Pfam" id="PF08314"/>
    </source>
</evidence>
<feature type="compositionally biased region" description="Acidic residues" evidence="5">
    <location>
        <begin position="479"/>
        <end position="491"/>
    </location>
</feature>
<comment type="subcellular location">
    <subcellularLocation>
        <location evidence="1">Endoplasmic reticulum</location>
    </subcellularLocation>
</comment>
<organism evidence="9 10">
    <name type="scientific">Petromyzon marinus</name>
    <name type="common">Sea lamprey</name>
    <dbReference type="NCBI Taxonomy" id="7757"/>
    <lineage>
        <taxon>Eukaryota</taxon>
        <taxon>Metazoa</taxon>
        <taxon>Chordata</taxon>
        <taxon>Craniata</taxon>
        <taxon>Vertebrata</taxon>
        <taxon>Cyclostomata</taxon>
        <taxon>Hyperoartia</taxon>
        <taxon>Petromyzontiformes</taxon>
        <taxon>Petromyzontidae</taxon>
        <taxon>Petromyzon</taxon>
    </lineage>
</organism>
<keyword evidence="2" id="KW-0813">Transport</keyword>
<dbReference type="PANTHER" id="PTHR15922">
    <property type="entry name" value="NEUROBLASTOMA-AMPLIFIED SEQUENCE"/>
    <property type="match status" value="1"/>
</dbReference>
<dbReference type="PANTHER" id="PTHR15922:SF2">
    <property type="entry name" value="NBAS SUBUNIT OF NRZ TETHERING COMPLEX"/>
    <property type="match status" value="1"/>
</dbReference>
<evidence type="ECO:0000256" key="1">
    <source>
        <dbReference type="ARBA" id="ARBA00004240"/>
    </source>
</evidence>
<feature type="domain" description="Sec39" evidence="6">
    <location>
        <begin position="737"/>
        <end position="954"/>
    </location>
</feature>
<dbReference type="InterPro" id="IPR054751">
    <property type="entry name" value="NBAS_C"/>
</dbReference>
<accession>A0AAJ7TC01</accession>
<dbReference type="InterPro" id="IPR029145">
    <property type="entry name" value="NBAS_N"/>
</dbReference>
<feature type="region of interest" description="Disordered" evidence="5">
    <location>
        <begin position="466"/>
        <end position="495"/>
    </location>
</feature>
<evidence type="ECO:0000256" key="4">
    <source>
        <dbReference type="ARBA" id="ARBA00022927"/>
    </source>
</evidence>
<feature type="domain" description="Neuroblastoma-amplified sequence N-terminal" evidence="7">
    <location>
        <begin position="98"/>
        <end position="380"/>
    </location>
</feature>
<keyword evidence="9" id="KW-1185">Reference proteome</keyword>
<feature type="domain" description="NBAS subunit of NRZ tethering complex C-terminal" evidence="8">
    <location>
        <begin position="2008"/>
        <end position="2133"/>
    </location>
</feature>
<dbReference type="GO" id="GO:0015031">
    <property type="term" value="P:protein transport"/>
    <property type="evidence" value="ECO:0007669"/>
    <property type="project" value="UniProtKB-KW"/>
</dbReference>
<dbReference type="Pfam" id="PF15492">
    <property type="entry name" value="Nbas_N"/>
    <property type="match status" value="1"/>
</dbReference>
<dbReference type="KEGG" id="pmrn:116945119"/>
<evidence type="ECO:0000256" key="2">
    <source>
        <dbReference type="ARBA" id="ARBA00022448"/>
    </source>
</evidence>
<protein>
    <submittedName>
        <fullName evidence="10">Neuroblastoma-amplified sequence isoform X1</fullName>
    </submittedName>
</protein>
<dbReference type="CTD" id="51594"/>
<evidence type="ECO:0000259" key="8">
    <source>
        <dbReference type="Pfam" id="PF22913"/>
    </source>
</evidence>